<dbReference type="AlphaFoldDB" id="A0A7E5WLR0"/>
<evidence type="ECO:0000256" key="5">
    <source>
        <dbReference type="ARBA" id="ARBA00023242"/>
    </source>
</evidence>
<proteinExistence type="predicted"/>
<evidence type="ECO:0000256" key="2">
    <source>
        <dbReference type="ARBA" id="ARBA00022723"/>
    </source>
</evidence>
<accession>A0A7E5WLR0</accession>
<dbReference type="Proteomes" id="UP000322000">
    <property type="component" value="Chromosome 20"/>
</dbReference>
<dbReference type="GO" id="GO:0008270">
    <property type="term" value="F:zinc ion binding"/>
    <property type="evidence" value="ECO:0007669"/>
    <property type="project" value="UniProtKB-KW"/>
</dbReference>
<name>A0A7E5WLR0_TRINI</name>
<evidence type="ECO:0000313" key="7">
    <source>
        <dbReference type="Proteomes" id="UP000322000"/>
    </source>
</evidence>
<comment type="subcellular location">
    <subcellularLocation>
        <location evidence="1">Nucleus</location>
    </subcellularLocation>
</comment>
<dbReference type="InterPro" id="IPR008906">
    <property type="entry name" value="HATC_C_dom"/>
</dbReference>
<dbReference type="InParanoid" id="A0A7E5WLR0"/>
<reference evidence="8" key="1">
    <citation type="submission" date="2025-08" db="UniProtKB">
        <authorList>
            <consortium name="RefSeq"/>
        </authorList>
    </citation>
    <scope>IDENTIFICATION</scope>
</reference>
<evidence type="ECO:0000256" key="1">
    <source>
        <dbReference type="ARBA" id="ARBA00004123"/>
    </source>
</evidence>
<evidence type="ECO:0000256" key="3">
    <source>
        <dbReference type="ARBA" id="ARBA00022771"/>
    </source>
</evidence>
<sequence length="304" mass="35112">MIQYFKNMLKKNTNKNRELNLLLDCNTRWNSLFTMLERFDLLKTSVKKALINLNNPVPFEESDFQLISEIIKVLAPVKLSVEALCRSYANLCTADATLKFLFQELRDNDSILASKLKTHLLNRLKDRRRSELSGVLNYLQNPHTEKTELETNCDLKELFSSPSKMTIKKQIILLAGKIENSDNEENDMNIEPTQTTSKTDLTLKEKLQNEIENSMKIINPEAFKETDLSKIIKQEMNLFEASSTRGHNLEKAYKNLLTIPPTSIEPERAFSAASYLCNKLRSMLSDETLDALLFLRFYFRGLNK</sequence>
<dbReference type="InterPro" id="IPR012337">
    <property type="entry name" value="RNaseH-like_sf"/>
</dbReference>
<evidence type="ECO:0000259" key="6">
    <source>
        <dbReference type="Pfam" id="PF05699"/>
    </source>
</evidence>
<keyword evidence="4" id="KW-0862">Zinc</keyword>
<evidence type="ECO:0000313" key="8">
    <source>
        <dbReference type="RefSeq" id="XP_026741629.1"/>
    </source>
</evidence>
<feature type="domain" description="HAT C-terminal dimerisation" evidence="6">
    <location>
        <begin position="240"/>
        <end position="297"/>
    </location>
</feature>
<dbReference type="KEGG" id="tnl:113503745"/>
<evidence type="ECO:0000256" key="4">
    <source>
        <dbReference type="ARBA" id="ARBA00022833"/>
    </source>
</evidence>
<gene>
    <name evidence="8" type="primary">LOC113503745</name>
</gene>
<dbReference type="PANTHER" id="PTHR46481">
    <property type="entry name" value="ZINC FINGER BED DOMAIN-CONTAINING PROTEIN 4"/>
    <property type="match status" value="1"/>
</dbReference>
<dbReference type="SUPFAM" id="SSF53098">
    <property type="entry name" value="Ribonuclease H-like"/>
    <property type="match status" value="1"/>
</dbReference>
<dbReference type="GeneID" id="113503745"/>
<protein>
    <submittedName>
        <fullName evidence="8">Uncharacterized protein LOC113503745</fullName>
    </submittedName>
</protein>
<dbReference type="GO" id="GO:0046983">
    <property type="term" value="F:protein dimerization activity"/>
    <property type="evidence" value="ECO:0007669"/>
    <property type="project" value="InterPro"/>
</dbReference>
<organism evidence="7 8">
    <name type="scientific">Trichoplusia ni</name>
    <name type="common">Cabbage looper</name>
    <dbReference type="NCBI Taxonomy" id="7111"/>
    <lineage>
        <taxon>Eukaryota</taxon>
        <taxon>Metazoa</taxon>
        <taxon>Ecdysozoa</taxon>
        <taxon>Arthropoda</taxon>
        <taxon>Hexapoda</taxon>
        <taxon>Insecta</taxon>
        <taxon>Pterygota</taxon>
        <taxon>Neoptera</taxon>
        <taxon>Endopterygota</taxon>
        <taxon>Lepidoptera</taxon>
        <taxon>Glossata</taxon>
        <taxon>Ditrysia</taxon>
        <taxon>Noctuoidea</taxon>
        <taxon>Noctuidae</taxon>
        <taxon>Plusiinae</taxon>
        <taxon>Trichoplusia</taxon>
    </lineage>
</organism>
<dbReference type="RefSeq" id="XP_026741629.1">
    <property type="nucleotide sequence ID" value="XM_026885828.1"/>
</dbReference>
<keyword evidence="2" id="KW-0479">Metal-binding</keyword>
<dbReference type="PANTHER" id="PTHR46481:SF10">
    <property type="entry name" value="ZINC FINGER BED DOMAIN-CONTAINING PROTEIN 39"/>
    <property type="match status" value="1"/>
</dbReference>
<keyword evidence="3" id="KW-0863">Zinc-finger</keyword>
<dbReference type="Pfam" id="PF05699">
    <property type="entry name" value="Dimer_Tnp_hAT"/>
    <property type="match status" value="1"/>
</dbReference>
<dbReference type="OrthoDB" id="8124016at2759"/>
<dbReference type="GO" id="GO:0005634">
    <property type="term" value="C:nucleus"/>
    <property type="evidence" value="ECO:0007669"/>
    <property type="project" value="UniProtKB-SubCell"/>
</dbReference>
<keyword evidence="7" id="KW-1185">Reference proteome</keyword>
<keyword evidence="5" id="KW-0539">Nucleus</keyword>
<dbReference type="InterPro" id="IPR052035">
    <property type="entry name" value="ZnF_BED_domain_contain"/>
</dbReference>